<dbReference type="EMBL" id="JANDWZ010000009">
    <property type="protein sequence ID" value="MCP9564146.1"/>
    <property type="molecule type" value="Genomic_DNA"/>
</dbReference>
<accession>A0AAW5IIL6</accession>
<comment type="caution">
    <text evidence="4">The sequence shown here is derived from an EMBL/GenBank/DDBJ whole genome shotgun (WGS) entry which is preliminary data.</text>
</comment>
<dbReference type="AlphaFoldDB" id="A0AAW5IIL6"/>
<evidence type="ECO:0000259" key="3">
    <source>
        <dbReference type="Pfam" id="PF00535"/>
    </source>
</evidence>
<dbReference type="InterPro" id="IPR001173">
    <property type="entry name" value="Glyco_trans_2-like"/>
</dbReference>
<dbReference type="InterPro" id="IPR029044">
    <property type="entry name" value="Nucleotide-diphossugar_trans"/>
</dbReference>
<dbReference type="Pfam" id="PF00535">
    <property type="entry name" value="Glycos_transf_2"/>
    <property type="match status" value="1"/>
</dbReference>
<gene>
    <name evidence="4" type="ORF">NNC64_06125</name>
</gene>
<protein>
    <submittedName>
        <fullName evidence="4">Glycosyltransferase</fullName>
    </submittedName>
</protein>
<keyword evidence="1" id="KW-0328">Glycosyltransferase</keyword>
<keyword evidence="2" id="KW-0808">Transferase</keyword>
<dbReference type="CDD" id="cd00761">
    <property type="entry name" value="Glyco_tranf_GTA_type"/>
    <property type="match status" value="1"/>
</dbReference>
<evidence type="ECO:0000313" key="4">
    <source>
        <dbReference type="EMBL" id="MCP9564146.1"/>
    </source>
</evidence>
<name>A0AAW5IIL6_9BACT</name>
<dbReference type="PANTHER" id="PTHR22916">
    <property type="entry name" value="GLYCOSYLTRANSFERASE"/>
    <property type="match status" value="1"/>
</dbReference>
<proteinExistence type="predicted"/>
<dbReference type="RefSeq" id="WP_254951601.1">
    <property type="nucleotide sequence ID" value="NZ_JANDWY010000010.1"/>
</dbReference>
<dbReference type="PANTHER" id="PTHR22916:SF51">
    <property type="entry name" value="GLYCOSYLTRANSFERASE EPSH-RELATED"/>
    <property type="match status" value="1"/>
</dbReference>
<organism evidence="4 5">
    <name type="scientific">Segatella copri</name>
    <dbReference type="NCBI Taxonomy" id="165179"/>
    <lineage>
        <taxon>Bacteria</taxon>
        <taxon>Pseudomonadati</taxon>
        <taxon>Bacteroidota</taxon>
        <taxon>Bacteroidia</taxon>
        <taxon>Bacteroidales</taxon>
        <taxon>Prevotellaceae</taxon>
        <taxon>Segatella</taxon>
    </lineage>
</organism>
<evidence type="ECO:0000256" key="1">
    <source>
        <dbReference type="ARBA" id="ARBA00022676"/>
    </source>
</evidence>
<dbReference type="GO" id="GO:0016758">
    <property type="term" value="F:hexosyltransferase activity"/>
    <property type="evidence" value="ECO:0007669"/>
    <property type="project" value="UniProtKB-ARBA"/>
</dbReference>
<evidence type="ECO:0000256" key="2">
    <source>
        <dbReference type="ARBA" id="ARBA00022679"/>
    </source>
</evidence>
<dbReference type="Gene3D" id="3.90.550.10">
    <property type="entry name" value="Spore Coat Polysaccharide Biosynthesis Protein SpsA, Chain A"/>
    <property type="match status" value="1"/>
</dbReference>
<reference evidence="4" key="1">
    <citation type="submission" date="2022-07" db="EMBL/GenBank/DDBJ databases">
        <title>Prevotella copri.</title>
        <authorList>
            <person name="Yang C."/>
        </authorList>
    </citation>
    <scope>NUCLEOTIDE SEQUENCE</scope>
    <source>
        <strain evidence="4">HF2107</strain>
    </source>
</reference>
<dbReference type="SUPFAM" id="SSF53448">
    <property type="entry name" value="Nucleotide-diphospho-sugar transferases"/>
    <property type="match status" value="1"/>
</dbReference>
<evidence type="ECO:0000313" key="5">
    <source>
        <dbReference type="Proteomes" id="UP001205531"/>
    </source>
</evidence>
<sequence length="316" mass="36360">MVKISILIPVYNVADYIIRCLNSVVEQTYKGPLECILVDDCGSDNSIPLVKKFLESYSGNVMFRILHHDRNRGLAAARNTAVENAEGDFVFHLDSDDWLEPTAIEHLFNLYNQTGADIVSGNAFRHTNLGEFLLKEPRYKSPKEMVHNTIEMTLDHVVWRRLIKRSLYIDNHISAVEGIDVGEDHHTLPRLAYYATKVATLDEVVYHYNCMNPNSYMSIKTDKVNLKRFKSDLASIEILQNFFKNKDAYCESRLKKIKITFGLIMLEHACHLNDVHAYRVISKDIGILLPYSLSVVITKTIDIIRKLKRNVKFIIK</sequence>
<dbReference type="Proteomes" id="UP001205531">
    <property type="component" value="Unassembled WGS sequence"/>
</dbReference>
<feature type="domain" description="Glycosyltransferase 2-like" evidence="3">
    <location>
        <begin position="5"/>
        <end position="129"/>
    </location>
</feature>